<dbReference type="PROSITE" id="PS51063">
    <property type="entry name" value="HTH_CRP_2"/>
    <property type="match status" value="1"/>
</dbReference>
<accession>A0A919U8Q1</accession>
<dbReference type="Gene3D" id="2.60.120.10">
    <property type="entry name" value="Jelly Rolls"/>
    <property type="match status" value="1"/>
</dbReference>
<keyword evidence="7" id="KW-1185">Reference proteome</keyword>
<keyword evidence="3" id="KW-0804">Transcription</keyword>
<keyword evidence="1" id="KW-0805">Transcription regulation</keyword>
<dbReference type="Pfam" id="PF13545">
    <property type="entry name" value="HTH_Crp_2"/>
    <property type="match status" value="1"/>
</dbReference>
<sequence>MSVIDVDTVTWAPGSYLHRLTAQARDSLRTMTPRRRAEPGDVLISQGAVERHVILLHSGISKVTVLTAEGVDSLLAIRVSGDLIGEMSALNDLPRSATATACTPLVYSVIRRSRFQTFLEHQPSAALALAGMVADRLRWANQFRVDFTAYPARVRVARVLVKMALTYGRRTTTGLEIGFELTQSELASLCGAAEVTVQKSLREFRQAGSIITGYRTVTVVDLDLLQRTAEL</sequence>
<dbReference type="GO" id="GO:0003677">
    <property type="term" value="F:DNA binding"/>
    <property type="evidence" value="ECO:0007669"/>
    <property type="project" value="UniProtKB-KW"/>
</dbReference>
<dbReference type="InterPro" id="IPR012318">
    <property type="entry name" value="HTH_CRP"/>
</dbReference>
<proteinExistence type="predicted"/>
<dbReference type="PANTHER" id="PTHR24567:SF74">
    <property type="entry name" value="HTH-TYPE TRANSCRIPTIONAL REGULATOR ARCR"/>
    <property type="match status" value="1"/>
</dbReference>
<dbReference type="SMART" id="SM00100">
    <property type="entry name" value="cNMP"/>
    <property type="match status" value="1"/>
</dbReference>
<evidence type="ECO:0000259" key="5">
    <source>
        <dbReference type="PROSITE" id="PS51063"/>
    </source>
</evidence>
<organism evidence="6 7">
    <name type="scientific">Dactylosporangium siamense</name>
    <dbReference type="NCBI Taxonomy" id="685454"/>
    <lineage>
        <taxon>Bacteria</taxon>
        <taxon>Bacillati</taxon>
        <taxon>Actinomycetota</taxon>
        <taxon>Actinomycetes</taxon>
        <taxon>Micromonosporales</taxon>
        <taxon>Micromonosporaceae</taxon>
        <taxon>Dactylosporangium</taxon>
    </lineage>
</organism>
<keyword evidence="2" id="KW-0238">DNA-binding</keyword>
<dbReference type="GO" id="GO:0005829">
    <property type="term" value="C:cytosol"/>
    <property type="evidence" value="ECO:0007669"/>
    <property type="project" value="TreeGrafter"/>
</dbReference>
<dbReference type="RefSeq" id="WP_203848550.1">
    <property type="nucleotide sequence ID" value="NZ_BAAAVW010000016.1"/>
</dbReference>
<gene>
    <name evidence="6" type="ORF">Dsi01nite_048350</name>
</gene>
<evidence type="ECO:0000256" key="2">
    <source>
        <dbReference type="ARBA" id="ARBA00023125"/>
    </source>
</evidence>
<dbReference type="AlphaFoldDB" id="A0A919U8Q1"/>
<evidence type="ECO:0000259" key="4">
    <source>
        <dbReference type="PROSITE" id="PS50042"/>
    </source>
</evidence>
<evidence type="ECO:0000256" key="1">
    <source>
        <dbReference type="ARBA" id="ARBA00023015"/>
    </source>
</evidence>
<dbReference type="Pfam" id="PF00027">
    <property type="entry name" value="cNMP_binding"/>
    <property type="match status" value="1"/>
</dbReference>
<dbReference type="InterPro" id="IPR050397">
    <property type="entry name" value="Env_Response_Regulators"/>
</dbReference>
<dbReference type="InterPro" id="IPR014710">
    <property type="entry name" value="RmlC-like_jellyroll"/>
</dbReference>
<dbReference type="Gene3D" id="1.10.10.10">
    <property type="entry name" value="Winged helix-like DNA-binding domain superfamily/Winged helix DNA-binding domain"/>
    <property type="match status" value="1"/>
</dbReference>
<dbReference type="SUPFAM" id="SSF46785">
    <property type="entry name" value="Winged helix' DNA-binding domain"/>
    <property type="match status" value="1"/>
</dbReference>
<comment type="caution">
    <text evidence="6">The sequence shown here is derived from an EMBL/GenBank/DDBJ whole genome shotgun (WGS) entry which is preliminary data.</text>
</comment>
<dbReference type="PANTHER" id="PTHR24567">
    <property type="entry name" value="CRP FAMILY TRANSCRIPTIONAL REGULATORY PROTEIN"/>
    <property type="match status" value="1"/>
</dbReference>
<dbReference type="InterPro" id="IPR036388">
    <property type="entry name" value="WH-like_DNA-bd_sf"/>
</dbReference>
<name>A0A919U8Q1_9ACTN</name>
<evidence type="ECO:0000313" key="6">
    <source>
        <dbReference type="EMBL" id="GIG46794.1"/>
    </source>
</evidence>
<dbReference type="SUPFAM" id="SSF51206">
    <property type="entry name" value="cAMP-binding domain-like"/>
    <property type="match status" value="1"/>
</dbReference>
<feature type="domain" description="HTH crp-type" evidence="5">
    <location>
        <begin position="150"/>
        <end position="223"/>
    </location>
</feature>
<protein>
    <submittedName>
        <fullName evidence="6">Crp/Fnr family transcriptional regulator</fullName>
    </submittedName>
</protein>
<dbReference type="GO" id="GO:0003700">
    <property type="term" value="F:DNA-binding transcription factor activity"/>
    <property type="evidence" value="ECO:0007669"/>
    <property type="project" value="TreeGrafter"/>
</dbReference>
<evidence type="ECO:0000313" key="7">
    <source>
        <dbReference type="Proteomes" id="UP000660611"/>
    </source>
</evidence>
<reference evidence="6" key="1">
    <citation type="submission" date="2021-01" db="EMBL/GenBank/DDBJ databases">
        <title>Whole genome shotgun sequence of Dactylosporangium siamense NBRC 106093.</title>
        <authorList>
            <person name="Komaki H."/>
            <person name="Tamura T."/>
        </authorList>
    </citation>
    <scope>NUCLEOTIDE SEQUENCE</scope>
    <source>
        <strain evidence="6">NBRC 106093</strain>
    </source>
</reference>
<evidence type="ECO:0000256" key="3">
    <source>
        <dbReference type="ARBA" id="ARBA00023163"/>
    </source>
</evidence>
<dbReference type="InterPro" id="IPR018490">
    <property type="entry name" value="cNMP-bd_dom_sf"/>
</dbReference>
<dbReference type="InterPro" id="IPR000595">
    <property type="entry name" value="cNMP-bd_dom"/>
</dbReference>
<dbReference type="CDD" id="cd00038">
    <property type="entry name" value="CAP_ED"/>
    <property type="match status" value="1"/>
</dbReference>
<feature type="domain" description="Cyclic nucleotide-binding" evidence="4">
    <location>
        <begin position="16"/>
        <end position="119"/>
    </location>
</feature>
<dbReference type="Proteomes" id="UP000660611">
    <property type="component" value="Unassembled WGS sequence"/>
</dbReference>
<dbReference type="PROSITE" id="PS50042">
    <property type="entry name" value="CNMP_BINDING_3"/>
    <property type="match status" value="1"/>
</dbReference>
<dbReference type="InterPro" id="IPR036390">
    <property type="entry name" value="WH_DNA-bd_sf"/>
</dbReference>
<dbReference type="EMBL" id="BONQ01000077">
    <property type="protein sequence ID" value="GIG46794.1"/>
    <property type="molecule type" value="Genomic_DNA"/>
</dbReference>